<protein>
    <submittedName>
        <fullName evidence="2">Helix-turn-helix domain-containing protein</fullName>
    </submittedName>
</protein>
<dbReference type="Gene3D" id="1.10.260.40">
    <property type="entry name" value="lambda repressor-like DNA-binding domains"/>
    <property type="match status" value="1"/>
</dbReference>
<comment type="caution">
    <text evidence="2">The sequence shown here is derived from an EMBL/GenBank/DDBJ whole genome shotgun (WGS) entry which is preliminary data.</text>
</comment>
<proteinExistence type="predicted"/>
<dbReference type="InterPro" id="IPR001387">
    <property type="entry name" value="Cro/C1-type_HTH"/>
</dbReference>
<gene>
    <name evidence="2" type="ORF">ACED39_24220</name>
</gene>
<dbReference type="SUPFAM" id="SSF47413">
    <property type="entry name" value="lambda repressor-like DNA-binding domains"/>
    <property type="match status" value="1"/>
</dbReference>
<dbReference type="InterPro" id="IPR010982">
    <property type="entry name" value="Lambda_DNA-bd_dom_sf"/>
</dbReference>
<dbReference type="PROSITE" id="PS50943">
    <property type="entry name" value="HTH_CROC1"/>
    <property type="match status" value="1"/>
</dbReference>
<dbReference type="Proteomes" id="UP001569151">
    <property type="component" value="Unassembled WGS sequence"/>
</dbReference>
<evidence type="ECO:0000313" key="3">
    <source>
        <dbReference type="Proteomes" id="UP001569151"/>
    </source>
</evidence>
<dbReference type="CDD" id="cd00093">
    <property type="entry name" value="HTH_XRE"/>
    <property type="match status" value="1"/>
</dbReference>
<dbReference type="SMART" id="SM00530">
    <property type="entry name" value="HTH_XRE"/>
    <property type="match status" value="1"/>
</dbReference>
<evidence type="ECO:0000313" key="2">
    <source>
        <dbReference type="EMBL" id="MEZ8211853.1"/>
    </source>
</evidence>
<name>A0ABV4MQJ6_9VIBR</name>
<organism evidence="2 3">
    <name type="scientific">Vibrio bivalvicida</name>
    <dbReference type="NCBI Taxonomy" id="1276888"/>
    <lineage>
        <taxon>Bacteria</taxon>
        <taxon>Pseudomonadati</taxon>
        <taxon>Pseudomonadota</taxon>
        <taxon>Gammaproteobacteria</taxon>
        <taxon>Vibrionales</taxon>
        <taxon>Vibrionaceae</taxon>
        <taxon>Vibrio</taxon>
        <taxon>Vibrio oreintalis group</taxon>
    </lineage>
</organism>
<reference evidence="2 3" key="1">
    <citation type="submission" date="2024-06" db="EMBL/GenBank/DDBJ databases">
        <authorList>
            <person name="Steensen K."/>
            <person name="Seneca J."/>
            <person name="Bartlau N."/>
            <person name="Yu A.X."/>
            <person name="Polz M.F."/>
        </authorList>
    </citation>
    <scope>NUCLEOTIDE SEQUENCE [LARGE SCALE GENOMIC DNA]</scope>
    <source>
        <strain evidence="2 3">1F146</strain>
    </source>
</reference>
<dbReference type="EMBL" id="JBGOOS010000098">
    <property type="protein sequence ID" value="MEZ8211853.1"/>
    <property type="molecule type" value="Genomic_DNA"/>
</dbReference>
<accession>A0ABV4MQJ6</accession>
<dbReference type="RefSeq" id="WP_371720636.1">
    <property type="nucleotide sequence ID" value="NZ_JBGOOF010000095.1"/>
</dbReference>
<dbReference type="Pfam" id="PF13443">
    <property type="entry name" value="HTH_26"/>
    <property type="match status" value="1"/>
</dbReference>
<keyword evidence="3" id="KW-1185">Reference proteome</keyword>
<sequence length="74" mass="8448">MAIRYKISELIDKKEKVEGRKISQASIARDIGVQRSAINKLINDDNYVTTTSTLDLLCNYFGCKIEDLIEHTKD</sequence>
<evidence type="ECO:0000259" key="1">
    <source>
        <dbReference type="PROSITE" id="PS50943"/>
    </source>
</evidence>
<feature type="domain" description="HTH cro/C1-type" evidence="1">
    <location>
        <begin position="20"/>
        <end position="68"/>
    </location>
</feature>